<evidence type="ECO:0000256" key="3">
    <source>
        <dbReference type="ARBA" id="ARBA00008090"/>
    </source>
</evidence>
<evidence type="ECO:0000256" key="4">
    <source>
        <dbReference type="ARBA" id="ARBA00022490"/>
    </source>
</evidence>
<accession>A0A820EUY5</accession>
<evidence type="ECO:0000256" key="7">
    <source>
        <dbReference type="ARBA" id="ARBA00023136"/>
    </source>
</evidence>
<protein>
    <recommendedName>
        <fullName evidence="9">Membrane protein BRI3</fullName>
    </recommendedName>
    <alternativeName>
        <fullName evidence="10">Brain protein I3</fullName>
    </alternativeName>
</protein>
<reference evidence="14" key="1">
    <citation type="submission" date="2021-02" db="EMBL/GenBank/DDBJ databases">
        <authorList>
            <person name="Nowell W R."/>
        </authorList>
    </citation>
    <scope>NUCLEOTIDE SEQUENCE</scope>
</reference>
<dbReference type="InterPro" id="IPR019317">
    <property type="entry name" value="BRI3"/>
</dbReference>
<evidence type="ECO:0000256" key="11">
    <source>
        <dbReference type="ARBA" id="ARBA00046593"/>
    </source>
</evidence>
<proteinExistence type="inferred from homology"/>
<keyword evidence="8" id="KW-0458">Lysosome</keyword>
<keyword evidence="4" id="KW-0963">Cytoplasm</keyword>
<evidence type="ECO:0000313" key="15">
    <source>
        <dbReference type="Proteomes" id="UP000663836"/>
    </source>
</evidence>
<keyword evidence="6 12" id="KW-1133">Transmembrane helix</keyword>
<evidence type="ECO:0000256" key="1">
    <source>
        <dbReference type="ARBA" id="ARBA00004155"/>
    </source>
</evidence>
<keyword evidence="5 12" id="KW-0812">Transmembrane</keyword>
<evidence type="ECO:0000256" key="2">
    <source>
        <dbReference type="ARBA" id="ARBA00004556"/>
    </source>
</evidence>
<comment type="subunit">
    <text evidence="11">Interacts with BRI3BP. Interacts with MGAT1 and IFITM3.</text>
</comment>
<dbReference type="Pfam" id="PF10164">
    <property type="entry name" value="BRI3"/>
    <property type="match status" value="1"/>
</dbReference>
<dbReference type="Proteomes" id="UP000663836">
    <property type="component" value="Unassembled WGS sequence"/>
</dbReference>
<comment type="subcellular location">
    <subcellularLocation>
        <location evidence="2">Cytoplasm</location>
        <location evidence="2">Perinuclear region</location>
    </subcellularLocation>
    <subcellularLocation>
        <location evidence="1">Lysosome membrane</location>
        <topology evidence="1">Multi-pass membrane protein</topology>
    </subcellularLocation>
</comment>
<evidence type="ECO:0000313" key="14">
    <source>
        <dbReference type="EMBL" id="CAF4251748.1"/>
    </source>
</evidence>
<dbReference type="EMBL" id="CAJNOT010000856">
    <property type="protein sequence ID" value="CAF1095969.1"/>
    <property type="molecule type" value="Genomic_DNA"/>
</dbReference>
<dbReference type="PANTHER" id="PTHR13551">
    <property type="entry name" value="BRAIN PROTEIN I3"/>
    <property type="match status" value="1"/>
</dbReference>
<comment type="similarity">
    <text evidence="3">Belongs to the BRI3 family.</text>
</comment>
<dbReference type="EMBL" id="CAJOBD010022595">
    <property type="protein sequence ID" value="CAF4251748.1"/>
    <property type="molecule type" value="Genomic_DNA"/>
</dbReference>
<evidence type="ECO:0000256" key="8">
    <source>
        <dbReference type="ARBA" id="ARBA00023228"/>
    </source>
</evidence>
<evidence type="ECO:0000313" key="13">
    <source>
        <dbReference type="EMBL" id="CAF1095969.1"/>
    </source>
</evidence>
<sequence>MSYPGQPNYGTCPPPHYDGNPGYCPSPHYEGNAGYCPPPPPTIIAYHTVGNCPSCHQGILTSQVSCLGICCAIFLFPIGLICLFAFQEQRCSLCGYTV</sequence>
<feature type="transmembrane region" description="Helical" evidence="12">
    <location>
        <begin position="66"/>
        <end position="86"/>
    </location>
</feature>
<dbReference type="AlphaFoldDB" id="A0A820EUY5"/>
<evidence type="ECO:0000256" key="12">
    <source>
        <dbReference type="SAM" id="Phobius"/>
    </source>
</evidence>
<evidence type="ECO:0000256" key="6">
    <source>
        <dbReference type="ARBA" id="ARBA00022989"/>
    </source>
</evidence>
<keyword evidence="7 12" id="KW-0472">Membrane</keyword>
<comment type="caution">
    <text evidence="14">The sequence shown here is derived from an EMBL/GenBank/DDBJ whole genome shotgun (WGS) entry which is preliminary data.</text>
</comment>
<dbReference type="GO" id="GO:0048471">
    <property type="term" value="C:perinuclear region of cytoplasm"/>
    <property type="evidence" value="ECO:0007669"/>
    <property type="project" value="UniProtKB-SubCell"/>
</dbReference>
<gene>
    <name evidence="14" type="ORF">JBS370_LOCUS38744</name>
    <name evidence="13" type="ORF">ZHD862_LOCUS17335</name>
</gene>
<evidence type="ECO:0000256" key="9">
    <source>
        <dbReference type="ARBA" id="ARBA00035284"/>
    </source>
</evidence>
<dbReference type="GO" id="GO:0005765">
    <property type="term" value="C:lysosomal membrane"/>
    <property type="evidence" value="ECO:0007669"/>
    <property type="project" value="UniProtKB-SubCell"/>
</dbReference>
<name>A0A820EUY5_9BILA</name>
<organism evidence="14 15">
    <name type="scientific">Rotaria sordida</name>
    <dbReference type="NCBI Taxonomy" id="392033"/>
    <lineage>
        <taxon>Eukaryota</taxon>
        <taxon>Metazoa</taxon>
        <taxon>Spiralia</taxon>
        <taxon>Gnathifera</taxon>
        <taxon>Rotifera</taxon>
        <taxon>Eurotatoria</taxon>
        <taxon>Bdelloidea</taxon>
        <taxon>Philodinida</taxon>
        <taxon>Philodinidae</taxon>
        <taxon>Rotaria</taxon>
    </lineage>
</organism>
<dbReference type="Proteomes" id="UP000663864">
    <property type="component" value="Unassembled WGS sequence"/>
</dbReference>
<evidence type="ECO:0000256" key="10">
    <source>
        <dbReference type="ARBA" id="ARBA00035449"/>
    </source>
</evidence>
<dbReference type="PANTHER" id="PTHR13551:SF1">
    <property type="entry name" value="MEMBRANE PROTEIN BRI3"/>
    <property type="match status" value="1"/>
</dbReference>
<evidence type="ECO:0000256" key="5">
    <source>
        <dbReference type="ARBA" id="ARBA00022692"/>
    </source>
</evidence>